<comment type="subunit">
    <text evidence="8">Interacts with pre-ribosome complex.</text>
</comment>
<evidence type="ECO:0000256" key="3">
    <source>
        <dbReference type="ARBA" id="ARBA00009895"/>
    </source>
</evidence>
<dbReference type="SUPFAM" id="SSF88697">
    <property type="entry name" value="PUA domain-like"/>
    <property type="match status" value="1"/>
</dbReference>
<dbReference type="AlphaFoldDB" id="A0A5S6QBZ6"/>
<dbReference type="CDD" id="cd21146">
    <property type="entry name" value="Nip7_N_euk"/>
    <property type="match status" value="1"/>
</dbReference>
<dbReference type="GO" id="GO:0005730">
    <property type="term" value="C:nucleolus"/>
    <property type="evidence" value="ECO:0007669"/>
    <property type="project" value="UniProtKB-SubCell"/>
</dbReference>
<comment type="subcellular location">
    <subcellularLocation>
        <location evidence="2">Nucleus</location>
        <location evidence="2">Nucleolus</location>
    </subcellularLocation>
</comment>
<dbReference type="GO" id="GO:0003723">
    <property type="term" value="F:RNA binding"/>
    <property type="evidence" value="ECO:0007669"/>
    <property type="project" value="UniProtKB-KW"/>
</dbReference>
<evidence type="ECO:0000256" key="7">
    <source>
        <dbReference type="ARBA" id="ARBA00023242"/>
    </source>
</evidence>
<evidence type="ECO:0000313" key="10">
    <source>
        <dbReference type="Proteomes" id="UP000046395"/>
    </source>
</evidence>
<dbReference type="PROSITE" id="PS50890">
    <property type="entry name" value="PUA"/>
    <property type="match status" value="1"/>
</dbReference>
<dbReference type="Pfam" id="PF03657">
    <property type="entry name" value="UPF0113"/>
    <property type="match status" value="1"/>
</dbReference>
<dbReference type="SUPFAM" id="SSF88802">
    <property type="entry name" value="Pre-PUA domain"/>
    <property type="match status" value="1"/>
</dbReference>
<proteinExistence type="inferred from homology"/>
<dbReference type="InterPro" id="IPR002478">
    <property type="entry name" value="PUA"/>
</dbReference>
<dbReference type="InterPro" id="IPR015947">
    <property type="entry name" value="PUA-like_sf"/>
</dbReference>
<dbReference type="PANTHER" id="PTHR23415">
    <property type="entry name" value="CYCLIN-DEPENDENT KINASES REGULATORY SUBUNIT/60S RIBOSOME SUBUNIT BIOGENESIS PROTEIN NIP7"/>
    <property type="match status" value="1"/>
</dbReference>
<comment type="function">
    <text evidence="1 8">Required for proper 34S pre-rRNA processing and 60S ribosome subunit assembly.</text>
</comment>
<evidence type="ECO:0000313" key="11">
    <source>
        <dbReference type="WBParaSite" id="TMUE_1000004733.1"/>
    </source>
</evidence>
<keyword evidence="6 8" id="KW-0694">RNA-binding</keyword>
<dbReference type="InterPro" id="IPR040598">
    <property type="entry name" value="NIP7_N"/>
</dbReference>
<dbReference type="Pfam" id="PF17833">
    <property type="entry name" value="pre-PUA_NIP7"/>
    <property type="match status" value="1"/>
</dbReference>
<dbReference type="Gene3D" id="2.30.130.10">
    <property type="entry name" value="PUA domain"/>
    <property type="match status" value="1"/>
</dbReference>
<keyword evidence="7 8" id="KW-0539">Nucleus</keyword>
<keyword evidence="5 8" id="KW-0690">Ribosome biogenesis</keyword>
<dbReference type="GO" id="GO:0042255">
    <property type="term" value="P:ribosome assembly"/>
    <property type="evidence" value="ECO:0007669"/>
    <property type="project" value="InterPro"/>
</dbReference>
<dbReference type="CDD" id="cd21151">
    <property type="entry name" value="PUA_Nip7-like"/>
    <property type="match status" value="1"/>
</dbReference>
<evidence type="ECO:0000256" key="8">
    <source>
        <dbReference type="PIRNR" id="PIRNR017190"/>
    </source>
</evidence>
<evidence type="ECO:0000259" key="9">
    <source>
        <dbReference type="SMART" id="SM00359"/>
    </source>
</evidence>
<evidence type="ECO:0000256" key="1">
    <source>
        <dbReference type="ARBA" id="ARBA00004087"/>
    </source>
</evidence>
<evidence type="ECO:0000256" key="4">
    <source>
        <dbReference type="ARBA" id="ARBA00018162"/>
    </source>
</evidence>
<accession>A0A5S6QBZ6</accession>
<organism evidence="10 11">
    <name type="scientific">Trichuris muris</name>
    <name type="common">Mouse whipworm</name>
    <dbReference type="NCBI Taxonomy" id="70415"/>
    <lineage>
        <taxon>Eukaryota</taxon>
        <taxon>Metazoa</taxon>
        <taxon>Ecdysozoa</taxon>
        <taxon>Nematoda</taxon>
        <taxon>Enoplea</taxon>
        <taxon>Dorylaimia</taxon>
        <taxon>Trichinellida</taxon>
        <taxon>Trichuridae</taxon>
        <taxon>Trichuris</taxon>
    </lineage>
</organism>
<dbReference type="Proteomes" id="UP000046395">
    <property type="component" value="Unassembled WGS sequence"/>
</dbReference>
<dbReference type="SMART" id="SM00359">
    <property type="entry name" value="PUA"/>
    <property type="match status" value="1"/>
</dbReference>
<dbReference type="FunFam" id="3.10.450.220:FF:000001">
    <property type="entry name" value="60S ribosome subunit biogenesis protein NIP7 homolog"/>
    <property type="match status" value="1"/>
</dbReference>
<evidence type="ECO:0000256" key="6">
    <source>
        <dbReference type="ARBA" id="ARBA00022884"/>
    </source>
</evidence>
<dbReference type="Gene3D" id="3.10.450.220">
    <property type="match status" value="1"/>
</dbReference>
<feature type="domain" description="PUA" evidence="9">
    <location>
        <begin position="95"/>
        <end position="170"/>
    </location>
</feature>
<dbReference type="InterPro" id="IPR036974">
    <property type="entry name" value="PUA_sf"/>
</dbReference>
<protein>
    <recommendedName>
        <fullName evidence="4 8">60S ribosome subunit biogenesis protein NIP7 homolog</fullName>
    </recommendedName>
</protein>
<dbReference type="FunFam" id="2.30.130.10:FF:000002">
    <property type="entry name" value="60S ribosome subunit biogenesis protein NIP7 homolog"/>
    <property type="match status" value="1"/>
</dbReference>
<sequence>MRPLTDEELELVFKKLAKFIGANVKLMVNREDGVYLFRLHKNRVYYLSERKATASASFGFKELIDLGSCIGKFTKSNKFFITITALDYIAPYAKYKAWLKPKAEQSFLYGNHVLKSGLARITDDTPTNAGVIVYSSSDVPLGFGVSTKSTAECRSADPSSLVILHQSDIGQYIRDELHVC</sequence>
<dbReference type="WBParaSite" id="TMUE_1000004733.1">
    <property type="protein sequence ID" value="TMUE_1000004733.1"/>
    <property type="gene ID" value="WBGene00294783"/>
</dbReference>
<keyword evidence="10" id="KW-1185">Reference proteome</keyword>
<dbReference type="PIRSF" id="PIRSF017190">
    <property type="entry name" value="Rbsml_synth_fac_NIP7"/>
    <property type="match status" value="1"/>
</dbReference>
<name>A0A5S6QBZ6_TRIMR</name>
<dbReference type="InterPro" id="IPR005155">
    <property type="entry name" value="UPF0113_PUA"/>
</dbReference>
<reference evidence="11" key="1">
    <citation type="submission" date="2019-12" db="UniProtKB">
        <authorList>
            <consortium name="WormBaseParasite"/>
        </authorList>
    </citation>
    <scope>IDENTIFICATION</scope>
</reference>
<dbReference type="STRING" id="70415.A0A5S6QBZ6"/>
<dbReference type="InterPro" id="IPR055359">
    <property type="entry name" value="Nip7_N_euk"/>
</dbReference>
<comment type="similarity">
    <text evidence="3 8">Belongs to the NIP7 family.</text>
</comment>
<dbReference type="InterPro" id="IPR016686">
    <property type="entry name" value="Ribosomal_synth_fac_NIP7"/>
</dbReference>
<evidence type="ECO:0000256" key="5">
    <source>
        <dbReference type="ARBA" id="ARBA00022517"/>
    </source>
</evidence>
<evidence type="ECO:0000256" key="2">
    <source>
        <dbReference type="ARBA" id="ARBA00004604"/>
    </source>
</evidence>